<dbReference type="Pfam" id="PF19317">
    <property type="entry name" value="Gag_p24_C"/>
    <property type="match status" value="1"/>
</dbReference>
<dbReference type="InterPro" id="IPR008916">
    <property type="entry name" value="Retrov_capsid_C"/>
</dbReference>
<evidence type="ECO:0000313" key="3">
    <source>
        <dbReference type="EMBL" id="TRZ07404.1"/>
    </source>
</evidence>
<dbReference type="PANTHER" id="PTHR40389">
    <property type="entry name" value="ENDOGENOUS RETROVIRUS GROUP K MEMBER 24 GAG POLYPROTEIN-RELATED"/>
    <property type="match status" value="1"/>
</dbReference>
<dbReference type="AlphaFoldDB" id="A0A8K1FVP4"/>
<gene>
    <name evidence="3" type="ORF">HGM15179_019711</name>
</gene>
<organism evidence="3 4">
    <name type="scientific">Zosterops borbonicus</name>
    <dbReference type="NCBI Taxonomy" id="364589"/>
    <lineage>
        <taxon>Eukaryota</taxon>
        <taxon>Metazoa</taxon>
        <taxon>Chordata</taxon>
        <taxon>Craniata</taxon>
        <taxon>Vertebrata</taxon>
        <taxon>Euteleostomi</taxon>
        <taxon>Archelosauria</taxon>
        <taxon>Archosauria</taxon>
        <taxon>Dinosauria</taxon>
        <taxon>Saurischia</taxon>
        <taxon>Theropoda</taxon>
        <taxon>Coelurosauria</taxon>
        <taxon>Aves</taxon>
        <taxon>Neognathae</taxon>
        <taxon>Neoaves</taxon>
        <taxon>Telluraves</taxon>
        <taxon>Australaves</taxon>
        <taxon>Passeriformes</taxon>
        <taxon>Sylvioidea</taxon>
        <taxon>Zosteropidae</taxon>
        <taxon>Zosterops</taxon>
    </lineage>
</organism>
<dbReference type="InterPro" id="IPR008919">
    <property type="entry name" value="Retrov_capsid_N"/>
</dbReference>
<evidence type="ECO:0000313" key="4">
    <source>
        <dbReference type="Proteomes" id="UP000796761"/>
    </source>
</evidence>
<dbReference type="SUPFAM" id="SSF47943">
    <property type="entry name" value="Retrovirus capsid protein, N-terminal core domain"/>
    <property type="match status" value="1"/>
</dbReference>
<name>A0A8K1FVP4_9PASS</name>
<comment type="caution">
    <text evidence="3">The sequence shown here is derived from an EMBL/GenBank/DDBJ whole genome shotgun (WGS) entry which is preliminary data.</text>
</comment>
<dbReference type="Gene3D" id="1.10.1200.30">
    <property type="match status" value="1"/>
</dbReference>
<feature type="domain" description="Retroviral nucleocapsid Gag protein p24 C-terminal" evidence="2">
    <location>
        <begin position="295"/>
        <end position="364"/>
    </location>
</feature>
<dbReference type="Gene3D" id="1.10.375.10">
    <property type="entry name" value="Human Immunodeficiency Virus Type 1 Capsid Protein"/>
    <property type="match status" value="1"/>
</dbReference>
<proteinExistence type="predicted"/>
<dbReference type="PANTHER" id="PTHR40389:SF3">
    <property type="entry name" value="IGE-BINDING PROTEIN"/>
    <property type="match status" value="1"/>
</dbReference>
<sequence length="415" mass="45948">MATTVAAAARTERLTWSRNPEPTGCPLPSDSDTDSDASDNQVTAFATRGRQRLQRQSQRVTASQHKQHSSELHQVISKLAQLLHHCDRQEQQTAASPQLRAQRDHSPFPSSPAMPPVFSVSMPAFTTNPIDERRAAVAKAAIMDRDWDDTNALSCPVLIANGQAKWEPYDWKILQKAKETVTTYGLRSEAARNIIQYIYTADLLCPADCTSIALLFFTPSQLLIFEREWKCLAAEEAGRHRQVGDPFYAIQPDMLTGHGAYTSSAVQLTYPVEMHQLAQSLALKALLLVPDKKKSSPYSTIKQGATEPYEQFIDRLAAALKDATDLTSDVQEHLFRSLAFENANSCTRTILATLPQGSPVDEMLVRATRAEQNNQNAAFMATLHDAIKHQGYIIAAALTNSKPKSSRRNQSTNVT</sequence>
<protein>
    <recommendedName>
        <fullName evidence="2">Retroviral nucleocapsid Gag protein p24 C-terminal domain-containing protein</fullName>
    </recommendedName>
</protein>
<evidence type="ECO:0000256" key="1">
    <source>
        <dbReference type="SAM" id="MobiDB-lite"/>
    </source>
</evidence>
<dbReference type="SUPFAM" id="SSF47353">
    <property type="entry name" value="Retrovirus capsid dimerization domain-like"/>
    <property type="match status" value="1"/>
</dbReference>
<dbReference type="OrthoDB" id="9352756at2759"/>
<dbReference type="Pfam" id="PF00607">
    <property type="entry name" value="Gag_p24"/>
    <property type="match status" value="1"/>
</dbReference>
<feature type="region of interest" description="Disordered" evidence="1">
    <location>
        <begin position="1"/>
        <end position="71"/>
    </location>
</feature>
<accession>A0A8K1FVP4</accession>
<dbReference type="InterPro" id="IPR045345">
    <property type="entry name" value="Gag_p24_C"/>
</dbReference>
<feature type="region of interest" description="Disordered" evidence="1">
    <location>
        <begin position="88"/>
        <end position="115"/>
    </location>
</feature>
<dbReference type="InterPro" id="IPR050195">
    <property type="entry name" value="Primate_lentivir_Gag_pol-like"/>
</dbReference>
<dbReference type="EMBL" id="SWJQ01001795">
    <property type="protein sequence ID" value="TRZ07404.1"/>
    <property type="molecule type" value="Genomic_DNA"/>
</dbReference>
<keyword evidence="4" id="KW-1185">Reference proteome</keyword>
<dbReference type="GO" id="GO:0016032">
    <property type="term" value="P:viral process"/>
    <property type="evidence" value="ECO:0007669"/>
    <property type="project" value="InterPro"/>
</dbReference>
<dbReference type="Proteomes" id="UP000796761">
    <property type="component" value="Unassembled WGS sequence"/>
</dbReference>
<reference evidence="3" key="1">
    <citation type="submission" date="2019-04" db="EMBL/GenBank/DDBJ databases">
        <title>Genome assembly of Zosterops borbonicus 15179.</title>
        <authorList>
            <person name="Leroy T."/>
            <person name="Anselmetti Y."/>
            <person name="Tilak M.-K."/>
            <person name="Nabholz B."/>
        </authorList>
    </citation>
    <scope>NUCLEOTIDE SEQUENCE</scope>
    <source>
        <strain evidence="3">HGM_15179</strain>
        <tissue evidence="3">Muscle</tissue>
    </source>
</reference>
<evidence type="ECO:0000259" key="2">
    <source>
        <dbReference type="Pfam" id="PF19317"/>
    </source>
</evidence>